<evidence type="ECO:0000313" key="8">
    <source>
        <dbReference type="Proteomes" id="UP000001194"/>
    </source>
</evidence>
<evidence type="ECO:0000256" key="3">
    <source>
        <dbReference type="ARBA" id="ARBA00023002"/>
    </source>
</evidence>
<keyword evidence="3 5" id="KW-0560">Oxidoreductase</keyword>
<dbReference type="GO" id="GO:0010133">
    <property type="term" value="P:L-proline catabolic process to L-glutamate"/>
    <property type="evidence" value="ECO:0007669"/>
    <property type="project" value="TreeGrafter"/>
</dbReference>
<organism evidence="8">
    <name type="scientific">Laccaria bicolor (strain S238N-H82 / ATCC MYA-4686)</name>
    <name type="common">Bicoloured deceiver</name>
    <name type="synonym">Laccaria laccata var. bicolor</name>
    <dbReference type="NCBI Taxonomy" id="486041"/>
    <lineage>
        <taxon>Eukaryota</taxon>
        <taxon>Fungi</taxon>
        <taxon>Dikarya</taxon>
        <taxon>Basidiomycota</taxon>
        <taxon>Agaricomycotina</taxon>
        <taxon>Agaricomycetes</taxon>
        <taxon>Agaricomycetidae</taxon>
        <taxon>Agaricales</taxon>
        <taxon>Agaricineae</taxon>
        <taxon>Hydnangiaceae</taxon>
        <taxon>Laccaria</taxon>
    </lineage>
</organism>
<comment type="catalytic activity">
    <reaction evidence="5">
        <text>L-proline + a quinone = (S)-1-pyrroline-5-carboxylate + a quinol + H(+)</text>
        <dbReference type="Rhea" id="RHEA:23784"/>
        <dbReference type="ChEBI" id="CHEBI:15378"/>
        <dbReference type="ChEBI" id="CHEBI:17388"/>
        <dbReference type="ChEBI" id="CHEBI:24646"/>
        <dbReference type="ChEBI" id="CHEBI:60039"/>
        <dbReference type="ChEBI" id="CHEBI:132124"/>
        <dbReference type="EC" id="1.5.5.2"/>
    </reaction>
</comment>
<dbReference type="GO" id="GO:0004657">
    <property type="term" value="F:proline dehydrogenase activity"/>
    <property type="evidence" value="ECO:0007669"/>
    <property type="project" value="UniProtKB-EC"/>
</dbReference>
<dbReference type="Pfam" id="PF01619">
    <property type="entry name" value="Pro_dh"/>
    <property type="match status" value="1"/>
</dbReference>
<dbReference type="STRING" id="486041.B0DB49"/>
<name>B0DB49_LACBS</name>
<dbReference type="FunCoup" id="B0DB49">
    <property type="interactions" value="266"/>
</dbReference>
<dbReference type="EC" id="1.5.5.2" evidence="2 5"/>
<gene>
    <name evidence="7" type="ORF">LACBIDRAFT_327455</name>
</gene>
<dbReference type="RefSeq" id="XP_001881396.1">
    <property type="nucleotide sequence ID" value="XM_001881361.1"/>
</dbReference>
<accession>B0DB49</accession>
<dbReference type="OrthoDB" id="5464at2759"/>
<protein>
    <recommendedName>
        <fullName evidence="2 5">Proline dehydrogenase</fullName>
        <ecNumber evidence="2 5">1.5.5.2</ecNumber>
    </recommendedName>
</protein>
<dbReference type="InterPro" id="IPR015659">
    <property type="entry name" value="Proline_oxidase"/>
</dbReference>
<dbReference type="EMBL" id="DS547102">
    <property type="protein sequence ID" value="EDR08326.1"/>
    <property type="molecule type" value="Genomic_DNA"/>
</dbReference>
<dbReference type="InterPro" id="IPR029041">
    <property type="entry name" value="FAD-linked_oxidoreductase-like"/>
</dbReference>
<dbReference type="AlphaFoldDB" id="B0DB49"/>
<dbReference type="InParanoid" id="B0DB49"/>
<sequence>MPIHHRRLLTAFALSSPLYLFLNSNSHRDDPLRPPISALLRSYVVYSMCSIPALVDASPRILDTFNAVPGLREAAHAFVRVTFFNQFVGGDTAAGTLPILRALRNANKGVLLNYAVEVDETHPTTSPHKRLVNEMITAIDAAADFEDSLQPDLGLTTRPQMGRRTWVAVKMTALLPNAHALINLSEYITNARLRLQKDTPEAGIPFPGCPRSGDLDVVLSPFPGVGLEPEDVRELKELHDDLVRICTRAEERGVRVQIDAEYSWYQPAIDALTLSLMRRFNAIDTEKTSPQQPLVYGTFQAYLRRTPAHVKLALADARKHNYALGVKLVRGAYHPCEVDAFYKKKSNGSKTLNGSTLTSRSLSISPDLVPPVWSEKKETDDAYNECVRVLVGAVRDDISRSRAGARCIEGKGWLKSLWPRDPTKPSTKRANIGVLFGTHNWDSCRLVLDELVDAGLATRREEGGVASLEEEVVDRVAVAQLYVRRTESRTPFVVKYLPYGALAEPPGN</sequence>
<reference evidence="7 8" key="1">
    <citation type="journal article" date="2008" name="Nature">
        <title>The genome of Laccaria bicolor provides insights into mycorrhizal symbiosis.</title>
        <authorList>
            <person name="Martin F."/>
            <person name="Aerts A."/>
            <person name="Ahren D."/>
            <person name="Brun A."/>
            <person name="Danchin E.G.J."/>
            <person name="Duchaussoy F."/>
            <person name="Gibon J."/>
            <person name="Kohler A."/>
            <person name="Lindquist E."/>
            <person name="Pereda V."/>
            <person name="Salamov A."/>
            <person name="Shapiro H.J."/>
            <person name="Wuyts J."/>
            <person name="Blaudez D."/>
            <person name="Buee M."/>
            <person name="Brokstein P."/>
            <person name="Canbaeck B."/>
            <person name="Cohen D."/>
            <person name="Courty P.E."/>
            <person name="Coutinho P.M."/>
            <person name="Delaruelle C."/>
            <person name="Detter J.C."/>
            <person name="Deveau A."/>
            <person name="DiFazio S."/>
            <person name="Duplessis S."/>
            <person name="Fraissinet-Tachet L."/>
            <person name="Lucic E."/>
            <person name="Frey-Klett P."/>
            <person name="Fourrey C."/>
            <person name="Feussner I."/>
            <person name="Gay G."/>
            <person name="Grimwood J."/>
            <person name="Hoegger P.J."/>
            <person name="Jain P."/>
            <person name="Kilaru S."/>
            <person name="Labbe J."/>
            <person name="Lin Y.C."/>
            <person name="Legue V."/>
            <person name="Le Tacon F."/>
            <person name="Marmeisse R."/>
            <person name="Melayah D."/>
            <person name="Montanini B."/>
            <person name="Muratet M."/>
            <person name="Nehls U."/>
            <person name="Niculita-Hirzel H."/>
            <person name="Oudot-Le Secq M.P."/>
            <person name="Peter M."/>
            <person name="Quesneville H."/>
            <person name="Rajashekar B."/>
            <person name="Reich M."/>
            <person name="Rouhier N."/>
            <person name="Schmutz J."/>
            <person name="Yin T."/>
            <person name="Chalot M."/>
            <person name="Henrissat B."/>
            <person name="Kuees U."/>
            <person name="Lucas S."/>
            <person name="Van de Peer Y."/>
            <person name="Podila G.K."/>
            <person name="Polle A."/>
            <person name="Pukkila P.J."/>
            <person name="Richardson P.M."/>
            <person name="Rouze P."/>
            <person name="Sanders I.R."/>
            <person name="Stajich J.E."/>
            <person name="Tunlid A."/>
            <person name="Tuskan G."/>
            <person name="Grigoriev I.V."/>
        </authorList>
    </citation>
    <scope>NUCLEOTIDE SEQUENCE [LARGE SCALE GENOMIC DNA]</scope>
    <source>
        <strain evidence="8">S238N-H82 / ATCC MYA-4686</strain>
    </source>
</reference>
<evidence type="ECO:0000256" key="1">
    <source>
        <dbReference type="ARBA" id="ARBA00005869"/>
    </source>
</evidence>
<comment type="function">
    <text evidence="5">Converts proline to delta-1-pyrroline-5-carboxylate.</text>
</comment>
<dbReference type="GeneID" id="6076756"/>
<evidence type="ECO:0000259" key="6">
    <source>
        <dbReference type="Pfam" id="PF01619"/>
    </source>
</evidence>
<evidence type="ECO:0000256" key="5">
    <source>
        <dbReference type="RuleBase" id="RU364054"/>
    </source>
</evidence>
<proteinExistence type="inferred from homology"/>
<dbReference type="PANTHER" id="PTHR13914:SF0">
    <property type="entry name" value="PROLINE DEHYDROGENASE 1, MITOCHONDRIAL"/>
    <property type="match status" value="1"/>
</dbReference>
<dbReference type="InterPro" id="IPR002872">
    <property type="entry name" value="Proline_DH_dom"/>
</dbReference>
<dbReference type="GO" id="GO:0071949">
    <property type="term" value="F:FAD binding"/>
    <property type="evidence" value="ECO:0007669"/>
    <property type="project" value="TreeGrafter"/>
</dbReference>
<keyword evidence="5" id="KW-0285">Flavoprotein</keyword>
<dbReference type="Gene3D" id="3.20.20.220">
    <property type="match status" value="1"/>
</dbReference>
<dbReference type="SUPFAM" id="SSF51730">
    <property type="entry name" value="FAD-linked oxidoreductase"/>
    <property type="match status" value="1"/>
</dbReference>
<evidence type="ECO:0000256" key="4">
    <source>
        <dbReference type="ARBA" id="ARBA00023062"/>
    </source>
</evidence>
<dbReference type="PANTHER" id="PTHR13914">
    <property type="entry name" value="PROLINE OXIDASE"/>
    <property type="match status" value="1"/>
</dbReference>
<dbReference type="GO" id="GO:0005739">
    <property type="term" value="C:mitochondrion"/>
    <property type="evidence" value="ECO:0007669"/>
    <property type="project" value="TreeGrafter"/>
</dbReference>
<evidence type="ECO:0000313" key="7">
    <source>
        <dbReference type="EMBL" id="EDR08326.1"/>
    </source>
</evidence>
<dbReference type="KEGG" id="lbc:LACBIDRAFT_327455"/>
<dbReference type="Proteomes" id="UP000001194">
    <property type="component" value="Unassembled WGS sequence"/>
</dbReference>
<comment type="cofactor">
    <cofactor evidence="5">
        <name>FAD</name>
        <dbReference type="ChEBI" id="CHEBI:57692"/>
    </cofactor>
</comment>
<keyword evidence="8" id="KW-1185">Reference proteome</keyword>
<keyword evidence="5" id="KW-0274">FAD</keyword>
<comment type="similarity">
    <text evidence="1 5">Belongs to the proline oxidase family.</text>
</comment>
<feature type="domain" description="Proline dehydrogenase" evidence="6">
    <location>
        <begin position="102"/>
        <end position="339"/>
    </location>
</feature>
<dbReference type="HOGENOM" id="CLU_018202_1_1_1"/>
<evidence type="ECO:0000256" key="2">
    <source>
        <dbReference type="ARBA" id="ARBA00012695"/>
    </source>
</evidence>
<keyword evidence="4 5" id="KW-0642">Proline metabolism</keyword>